<dbReference type="Gene3D" id="1.10.10.60">
    <property type="entry name" value="Homeodomain-like"/>
    <property type="match status" value="1"/>
</dbReference>
<comment type="caution">
    <text evidence="5">The sequence shown here is derived from an EMBL/GenBank/DDBJ whole genome shotgun (WGS) entry which is preliminary data.</text>
</comment>
<reference evidence="5" key="1">
    <citation type="submission" date="2023-06" db="EMBL/GenBank/DDBJ databases">
        <title>Phylogenetic Diversity of Rhizobium strains.</title>
        <authorList>
            <person name="Moura F.T."/>
            <person name="Helene L.C.F."/>
            <person name="Hungria M."/>
        </authorList>
    </citation>
    <scope>NUCLEOTIDE SEQUENCE</scope>
    <source>
        <strain evidence="5">CCGE526</strain>
    </source>
</reference>
<dbReference type="Pfam" id="PF12833">
    <property type="entry name" value="HTH_18"/>
    <property type="match status" value="1"/>
</dbReference>
<evidence type="ECO:0000313" key="5">
    <source>
        <dbReference type="EMBL" id="MDL2402483.1"/>
    </source>
</evidence>
<keyword evidence="1" id="KW-0805">Transcription regulation</keyword>
<dbReference type="PROSITE" id="PS01124">
    <property type="entry name" value="HTH_ARAC_FAMILY_2"/>
    <property type="match status" value="1"/>
</dbReference>
<evidence type="ECO:0000256" key="2">
    <source>
        <dbReference type="ARBA" id="ARBA00023125"/>
    </source>
</evidence>
<dbReference type="SUPFAM" id="SSF46689">
    <property type="entry name" value="Homeodomain-like"/>
    <property type="match status" value="1"/>
</dbReference>
<accession>A0ABT7K3D8</accession>
<dbReference type="InterPro" id="IPR018060">
    <property type="entry name" value="HTH_AraC"/>
</dbReference>
<dbReference type="InterPro" id="IPR020449">
    <property type="entry name" value="Tscrpt_reg_AraC-type_HTH"/>
</dbReference>
<gene>
    <name evidence="5" type="ORF">PY649_26665</name>
</gene>
<dbReference type="InterPro" id="IPR050204">
    <property type="entry name" value="AraC_XylS_family_regulators"/>
</dbReference>
<evidence type="ECO:0000256" key="3">
    <source>
        <dbReference type="ARBA" id="ARBA00023163"/>
    </source>
</evidence>
<dbReference type="InterPro" id="IPR018062">
    <property type="entry name" value="HTH_AraC-typ_CS"/>
</dbReference>
<sequence>MINMSQLLHAIDVAGVGDTLTASIDFTTLEYPPHEQFDAFRSMREGVEEGWLIRSNGPTFPARQVVWDLGKMVFAYTRLPGDGYVYGWHHLRKAIFDHWYILLALQSSGSDDCEEIPAAMPTLHCLAKPFEAQTAASGSLALYVPRDLFVPGDHMANTQFGGGLGSLLADYMLLLRRSLHEVRLTETSYIVDATRALLAACLAPSRDGMAKAQSPIDRTIMERARQLIARKLIDADLTVDSLCRDLGLSRARLYRLFEANGGIHAYIRRERLLQTRKALSNHDDRRPICQIAEQWGFIDPSAFTRAFRHEFGISPRDVRSEAIRDSLHIFAETKTRPPLHGQSLGNMLTFAG</sequence>
<dbReference type="PANTHER" id="PTHR46796">
    <property type="entry name" value="HTH-TYPE TRANSCRIPTIONAL ACTIVATOR RHAS-RELATED"/>
    <property type="match status" value="1"/>
</dbReference>
<keyword evidence="3" id="KW-0804">Transcription</keyword>
<keyword evidence="6" id="KW-1185">Reference proteome</keyword>
<organism evidence="5 6">
    <name type="scientific">Rhizobium mayense</name>
    <dbReference type="NCBI Taxonomy" id="1312184"/>
    <lineage>
        <taxon>Bacteria</taxon>
        <taxon>Pseudomonadati</taxon>
        <taxon>Pseudomonadota</taxon>
        <taxon>Alphaproteobacteria</taxon>
        <taxon>Hyphomicrobiales</taxon>
        <taxon>Rhizobiaceae</taxon>
        <taxon>Rhizobium/Agrobacterium group</taxon>
        <taxon>Rhizobium</taxon>
    </lineage>
</organism>
<dbReference type="EMBL" id="JARFYM010000030">
    <property type="protein sequence ID" value="MDL2402483.1"/>
    <property type="molecule type" value="Genomic_DNA"/>
</dbReference>
<evidence type="ECO:0000256" key="1">
    <source>
        <dbReference type="ARBA" id="ARBA00023015"/>
    </source>
</evidence>
<dbReference type="PRINTS" id="PR00032">
    <property type="entry name" value="HTHARAC"/>
</dbReference>
<dbReference type="Proteomes" id="UP001172645">
    <property type="component" value="Unassembled WGS sequence"/>
</dbReference>
<proteinExistence type="predicted"/>
<dbReference type="RefSeq" id="WP_285871874.1">
    <property type="nucleotide sequence ID" value="NZ_JARFYM010000030.1"/>
</dbReference>
<dbReference type="PANTHER" id="PTHR46796:SF6">
    <property type="entry name" value="ARAC SUBFAMILY"/>
    <property type="match status" value="1"/>
</dbReference>
<protein>
    <submittedName>
        <fullName evidence="5">AraC family transcriptional regulator</fullName>
    </submittedName>
</protein>
<keyword evidence="2" id="KW-0238">DNA-binding</keyword>
<evidence type="ECO:0000313" key="6">
    <source>
        <dbReference type="Proteomes" id="UP001172645"/>
    </source>
</evidence>
<dbReference type="SMART" id="SM00342">
    <property type="entry name" value="HTH_ARAC"/>
    <property type="match status" value="1"/>
</dbReference>
<dbReference type="InterPro" id="IPR009057">
    <property type="entry name" value="Homeodomain-like_sf"/>
</dbReference>
<name>A0ABT7K3D8_9HYPH</name>
<dbReference type="PROSITE" id="PS00041">
    <property type="entry name" value="HTH_ARAC_FAMILY_1"/>
    <property type="match status" value="1"/>
</dbReference>
<evidence type="ECO:0000259" key="4">
    <source>
        <dbReference type="PROSITE" id="PS01124"/>
    </source>
</evidence>
<feature type="domain" description="HTH araC/xylS-type" evidence="4">
    <location>
        <begin position="222"/>
        <end position="321"/>
    </location>
</feature>